<dbReference type="Proteomes" id="UP000295497">
    <property type="component" value="Chromosome"/>
</dbReference>
<evidence type="ECO:0000256" key="1">
    <source>
        <dbReference type="SAM" id="MobiDB-lite"/>
    </source>
</evidence>
<name>A0A4P2R0J7_SORCE</name>
<protein>
    <submittedName>
        <fullName evidence="2">Uncharacterized protein</fullName>
    </submittedName>
</protein>
<dbReference type="RefSeq" id="WP_129579201.1">
    <property type="nucleotide sequence ID" value="NZ_CP012672.1"/>
</dbReference>
<accession>A0A4P2R0J7</accession>
<feature type="region of interest" description="Disordered" evidence="1">
    <location>
        <begin position="1"/>
        <end position="25"/>
    </location>
</feature>
<organism evidence="2 3">
    <name type="scientific">Sorangium cellulosum</name>
    <name type="common">Polyangium cellulosum</name>
    <dbReference type="NCBI Taxonomy" id="56"/>
    <lineage>
        <taxon>Bacteria</taxon>
        <taxon>Pseudomonadati</taxon>
        <taxon>Myxococcota</taxon>
        <taxon>Polyangia</taxon>
        <taxon>Polyangiales</taxon>
        <taxon>Polyangiaceae</taxon>
        <taxon>Sorangium</taxon>
    </lineage>
</organism>
<proteinExistence type="predicted"/>
<dbReference type="AlphaFoldDB" id="A0A4P2R0J7"/>
<dbReference type="EMBL" id="CP012672">
    <property type="protein sequence ID" value="AUX36365.1"/>
    <property type="molecule type" value="Genomic_DNA"/>
</dbReference>
<feature type="region of interest" description="Disordered" evidence="1">
    <location>
        <begin position="81"/>
        <end position="103"/>
    </location>
</feature>
<evidence type="ECO:0000313" key="3">
    <source>
        <dbReference type="Proteomes" id="UP000295497"/>
    </source>
</evidence>
<gene>
    <name evidence="2" type="ORF">SOCE836_085720</name>
</gene>
<feature type="compositionally biased region" description="Low complexity" evidence="1">
    <location>
        <begin position="81"/>
        <end position="93"/>
    </location>
</feature>
<evidence type="ECO:0000313" key="2">
    <source>
        <dbReference type="EMBL" id="AUX36365.1"/>
    </source>
</evidence>
<reference evidence="2 3" key="1">
    <citation type="submission" date="2015-09" db="EMBL/GenBank/DDBJ databases">
        <title>Sorangium comparison.</title>
        <authorList>
            <person name="Zaburannyi N."/>
            <person name="Bunk B."/>
            <person name="Overmann J."/>
            <person name="Mueller R."/>
        </authorList>
    </citation>
    <scope>NUCLEOTIDE SEQUENCE [LARGE SCALE GENOMIC DNA]</scope>
    <source>
        <strain evidence="2 3">So ce836</strain>
    </source>
</reference>
<sequence length="171" mass="17757">MRGRRGAGARAFAPAPPRPLPRRARPRAGSSALCLVLLALLAQLCGLTHALFVRHARCEHGELVHVGALVHAGHAVGAARAAPRAETAAPQPADGRAPGPGDEVAEEGALRHVDHDHCDAFALRGQLGAPVHRVAEATLLEVLCLDALRPSPEVRPIPLLILAPKSSPPAA</sequence>